<accession>A0ABQ5BRQ3</accession>
<dbReference type="EMBL" id="BQNB010013565">
    <property type="protein sequence ID" value="GJT17530.1"/>
    <property type="molecule type" value="Genomic_DNA"/>
</dbReference>
<reference evidence="1" key="2">
    <citation type="submission" date="2022-01" db="EMBL/GenBank/DDBJ databases">
        <authorList>
            <person name="Yamashiro T."/>
            <person name="Shiraishi A."/>
            <person name="Satake H."/>
            <person name="Nakayama K."/>
        </authorList>
    </citation>
    <scope>NUCLEOTIDE SEQUENCE</scope>
</reference>
<organism evidence="1 2">
    <name type="scientific">Tanacetum coccineum</name>
    <dbReference type="NCBI Taxonomy" id="301880"/>
    <lineage>
        <taxon>Eukaryota</taxon>
        <taxon>Viridiplantae</taxon>
        <taxon>Streptophyta</taxon>
        <taxon>Embryophyta</taxon>
        <taxon>Tracheophyta</taxon>
        <taxon>Spermatophyta</taxon>
        <taxon>Magnoliopsida</taxon>
        <taxon>eudicotyledons</taxon>
        <taxon>Gunneridae</taxon>
        <taxon>Pentapetalae</taxon>
        <taxon>asterids</taxon>
        <taxon>campanulids</taxon>
        <taxon>Asterales</taxon>
        <taxon>Asteraceae</taxon>
        <taxon>Asteroideae</taxon>
        <taxon>Anthemideae</taxon>
        <taxon>Anthemidinae</taxon>
        <taxon>Tanacetum</taxon>
    </lineage>
</organism>
<protein>
    <submittedName>
        <fullName evidence="1">Uncharacterized protein</fullName>
    </submittedName>
</protein>
<reference evidence="1" key="1">
    <citation type="journal article" date="2022" name="Int. J. Mol. Sci.">
        <title>Draft Genome of Tanacetum Coccineum: Genomic Comparison of Closely Related Tanacetum-Family Plants.</title>
        <authorList>
            <person name="Yamashiro T."/>
            <person name="Shiraishi A."/>
            <person name="Nakayama K."/>
            <person name="Satake H."/>
        </authorList>
    </citation>
    <scope>NUCLEOTIDE SEQUENCE</scope>
</reference>
<comment type="caution">
    <text evidence="1">The sequence shown here is derived from an EMBL/GenBank/DDBJ whole genome shotgun (WGS) entry which is preliminary data.</text>
</comment>
<keyword evidence="2" id="KW-1185">Reference proteome</keyword>
<proteinExistence type="predicted"/>
<name>A0ABQ5BRQ3_9ASTR</name>
<sequence length="105" mass="11703">MKSKKKNMKNLIMDIVNQDVGVFPLRNWIDFGFEGWILWFLCGCVRYSSNRGRGKSEIGCLVMDLAEDKGSKVKSMLDKPAPIDVVLCGRVVEADVVVDGSLSHP</sequence>
<evidence type="ECO:0000313" key="1">
    <source>
        <dbReference type="EMBL" id="GJT17530.1"/>
    </source>
</evidence>
<gene>
    <name evidence="1" type="ORF">Tco_0876236</name>
</gene>
<dbReference type="Proteomes" id="UP001151760">
    <property type="component" value="Unassembled WGS sequence"/>
</dbReference>
<evidence type="ECO:0000313" key="2">
    <source>
        <dbReference type="Proteomes" id="UP001151760"/>
    </source>
</evidence>